<evidence type="ECO:0008006" key="3">
    <source>
        <dbReference type="Google" id="ProtNLM"/>
    </source>
</evidence>
<evidence type="ECO:0000313" key="2">
    <source>
        <dbReference type="Proteomes" id="UP000216361"/>
    </source>
</evidence>
<proteinExistence type="predicted"/>
<dbReference type="GO" id="GO:0006355">
    <property type="term" value="P:regulation of DNA-templated transcription"/>
    <property type="evidence" value="ECO:0007669"/>
    <property type="project" value="InterPro"/>
</dbReference>
<organism evidence="1 2">
    <name type="scientific">Elstera cyanobacteriorum</name>
    <dbReference type="NCBI Taxonomy" id="2022747"/>
    <lineage>
        <taxon>Bacteria</taxon>
        <taxon>Pseudomonadati</taxon>
        <taxon>Pseudomonadota</taxon>
        <taxon>Alphaproteobacteria</taxon>
        <taxon>Rhodospirillales</taxon>
        <taxon>Rhodospirillaceae</taxon>
        <taxon>Elstera</taxon>
    </lineage>
</organism>
<sequence length="84" mass="9139">MTKANYSLRLQPSLKAAAERLAQADGTSLNHFINIAVAEKLAALETEQFFKKRAQQGERGAFLAFLEGAGSAQPEEGDRLPPHD</sequence>
<name>A0A255XII8_9PROT</name>
<reference evidence="1 2" key="1">
    <citation type="submission" date="2017-07" db="EMBL/GenBank/DDBJ databases">
        <title>Elstera cyanobacteriorum sp. nov., a novel bacterium isolated from cyanobacterial aggregates in a eutrophic lake.</title>
        <authorList>
            <person name="Cai H."/>
        </authorList>
    </citation>
    <scope>NUCLEOTIDE SEQUENCE [LARGE SCALE GENOMIC DNA]</scope>
    <source>
        <strain evidence="1 2">TH019</strain>
    </source>
</reference>
<dbReference type="OrthoDB" id="7868298at2"/>
<dbReference type="EMBL" id="NOXS01000035">
    <property type="protein sequence ID" value="OYQ16789.1"/>
    <property type="molecule type" value="Genomic_DNA"/>
</dbReference>
<dbReference type="InterPro" id="IPR008651">
    <property type="entry name" value="Uncharacterised_HicB"/>
</dbReference>
<comment type="caution">
    <text evidence="1">The sequence shown here is derived from an EMBL/GenBank/DDBJ whole genome shotgun (WGS) entry which is preliminary data.</text>
</comment>
<dbReference type="SUPFAM" id="SSF47598">
    <property type="entry name" value="Ribbon-helix-helix"/>
    <property type="match status" value="1"/>
</dbReference>
<dbReference type="InterPro" id="IPR010985">
    <property type="entry name" value="Ribbon_hlx_hlx"/>
</dbReference>
<dbReference type="Proteomes" id="UP000216361">
    <property type="component" value="Unassembled WGS sequence"/>
</dbReference>
<protein>
    <recommendedName>
        <fullName evidence="3">Toxin-antitoxin system HicB family antitoxin</fullName>
    </recommendedName>
</protein>
<evidence type="ECO:0000313" key="1">
    <source>
        <dbReference type="EMBL" id="OYQ16789.1"/>
    </source>
</evidence>
<keyword evidence="2" id="KW-1185">Reference proteome</keyword>
<dbReference type="Pfam" id="PF05534">
    <property type="entry name" value="HicB"/>
    <property type="match status" value="1"/>
</dbReference>
<accession>A0A255XII8</accession>
<gene>
    <name evidence="1" type="ORF">CHR90_17575</name>
</gene>
<dbReference type="AlphaFoldDB" id="A0A255XII8"/>
<dbReference type="RefSeq" id="WP_094410427.1">
    <property type="nucleotide sequence ID" value="NZ_BMJZ01000003.1"/>
</dbReference>